<dbReference type="Proteomes" id="UP000595437">
    <property type="component" value="Chromosome 1"/>
</dbReference>
<organism evidence="2 3">
    <name type="scientific">Caligus rogercresseyi</name>
    <name type="common">Sea louse</name>
    <dbReference type="NCBI Taxonomy" id="217165"/>
    <lineage>
        <taxon>Eukaryota</taxon>
        <taxon>Metazoa</taxon>
        <taxon>Ecdysozoa</taxon>
        <taxon>Arthropoda</taxon>
        <taxon>Crustacea</taxon>
        <taxon>Multicrustacea</taxon>
        <taxon>Hexanauplia</taxon>
        <taxon>Copepoda</taxon>
        <taxon>Siphonostomatoida</taxon>
        <taxon>Caligidae</taxon>
        <taxon>Caligus</taxon>
    </lineage>
</organism>
<reference evidence="3" key="1">
    <citation type="submission" date="2021-01" db="EMBL/GenBank/DDBJ databases">
        <title>Caligus Genome Assembly.</title>
        <authorList>
            <person name="Gallardo-Escarate C."/>
        </authorList>
    </citation>
    <scope>NUCLEOTIDE SEQUENCE [LARGE SCALE GENOMIC DNA]</scope>
</reference>
<gene>
    <name evidence="2" type="ORF">FKW44_001015</name>
</gene>
<sequence>APNSRPSSSLKESGSSPRKEVPSLVFVRGIPSLVFDLELPIPRPQELYSSSSGRAPPTITSSILKTCSSYWNSLTNSS</sequence>
<evidence type="ECO:0000256" key="1">
    <source>
        <dbReference type="SAM" id="MobiDB-lite"/>
    </source>
</evidence>
<feature type="non-terminal residue" evidence="2">
    <location>
        <position position="78"/>
    </location>
</feature>
<dbReference type="EMBL" id="CP045890">
    <property type="protein sequence ID" value="QQP56380.1"/>
    <property type="molecule type" value="Genomic_DNA"/>
</dbReference>
<feature type="non-terminal residue" evidence="2">
    <location>
        <position position="1"/>
    </location>
</feature>
<protein>
    <submittedName>
        <fullName evidence="2">Uncharacterized protein</fullName>
    </submittedName>
</protein>
<proteinExistence type="predicted"/>
<evidence type="ECO:0000313" key="3">
    <source>
        <dbReference type="Proteomes" id="UP000595437"/>
    </source>
</evidence>
<accession>A0A7T8KIA6</accession>
<name>A0A7T8KIA6_CALRO</name>
<evidence type="ECO:0000313" key="2">
    <source>
        <dbReference type="EMBL" id="QQP56380.1"/>
    </source>
</evidence>
<feature type="compositionally biased region" description="Low complexity" evidence="1">
    <location>
        <begin position="1"/>
        <end position="16"/>
    </location>
</feature>
<feature type="region of interest" description="Disordered" evidence="1">
    <location>
        <begin position="1"/>
        <end position="21"/>
    </location>
</feature>
<dbReference type="AlphaFoldDB" id="A0A7T8KIA6"/>
<keyword evidence="3" id="KW-1185">Reference proteome</keyword>